<evidence type="ECO:0000313" key="2">
    <source>
        <dbReference type="Proteomes" id="UP000789920"/>
    </source>
</evidence>
<proteinExistence type="predicted"/>
<comment type="caution">
    <text evidence="1">The sequence shown here is derived from an EMBL/GenBank/DDBJ whole genome shotgun (WGS) entry which is preliminary data.</text>
</comment>
<protein>
    <submittedName>
        <fullName evidence="1">24918_t:CDS:1</fullName>
    </submittedName>
</protein>
<keyword evidence="2" id="KW-1185">Reference proteome</keyword>
<feature type="non-terminal residue" evidence="1">
    <location>
        <position position="1"/>
    </location>
</feature>
<reference evidence="1" key="1">
    <citation type="submission" date="2021-06" db="EMBL/GenBank/DDBJ databases">
        <authorList>
            <person name="Kallberg Y."/>
            <person name="Tangrot J."/>
            <person name="Rosling A."/>
        </authorList>
    </citation>
    <scope>NUCLEOTIDE SEQUENCE</scope>
    <source>
        <strain evidence="1">MA461A</strain>
    </source>
</reference>
<sequence>NIAVDASGIPKHIDEEFSRSKLESLTSDLLERLVAPCRDALKQAGVSQIDEVVLVGGMTRMLAVQKKAKEIFGKEPSKGVNPDEAVAIGAAIQASILSGESKEEMVLLDVTPLSLGIETLGGVFTKLIDRNTTIPTKKSQVFSTAADNQPSVDIAAYQGEREFTKDNKLLGRFQLTGIKPAPKGIPQIEVTFDIDANGIVKVSAKDKETNKEQSITITDSQGLSKEEKDRMIREAEENAEKDREMSENVDKLNEAEGYIYSFEKQIEELKKNKDFKEDDPKFQEFHKLYQDLKNALTKLAQELMQKMPTGKEQKDEKVEDIQSEKDNKN</sequence>
<evidence type="ECO:0000313" key="1">
    <source>
        <dbReference type="EMBL" id="CAG8795828.1"/>
    </source>
</evidence>
<dbReference type="EMBL" id="CAJVQC010055868">
    <property type="protein sequence ID" value="CAG8795828.1"/>
    <property type="molecule type" value="Genomic_DNA"/>
</dbReference>
<organism evidence="1 2">
    <name type="scientific">Racocetra persica</name>
    <dbReference type="NCBI Taxonomy" id="160502"/>
    <lineage>
        <taxon>Eukaryota</taxon>
        <taxon>Fungi</taxon>
        <taxon>Fungi incertae sedis</taxon>
        <taxon>Mucoromycota</taxon>
        <taxon>Glomeromycotina</taxon>
        <taxon>Glomeromycetes</taxon>
        <taxon>Diversisporales</taxon>
        <taxon>Gigasporaceae</taxon>
        <taxon>Racocetra</taxon>
    </lineage>
</organism>
<name>A0ACA9RJ74_9GLOM</name>
<accession>A0ACA9RJ74</accession>
<gene>
    <name evidence="1" type="ORF">RPERSI_LOCUS20038</name>
</gene>
<dbReference type="Proteomes" id="UP000789920">
    <property type="component" value="Unassembled WGS sequence"/>
</dbReference>